<comment type="caution">
    <text evidence="1">The sequence shown here is derived from an EMBL/GenBank/DDBJ whole genome shotgun (WGS) entry which is preliminary data.</text>
</comment>
<gene>
    <name evidence="1" type="ORF">COV26_00380</name>
</gene>
<protein>
    <submittedName>
        <fullName evidence="1">GxxExxY protein</fullName>
    </submittedName>
</protein>
<dbReference type="Proteomes" id="UP000228508">
    <property type="component" value="Unassembled WGS sequence"/>
</dbReference>
<evidence type="ECO:0000313" key="2">
    <source>
        <dbReference type="Proteomes" id="UP000228508"/>
    </source>
</evidence>
<dbReference type="EMBL" id="PFCH01000007">
    <property type="protein sequence ID" value="PIR73082.1"/>
    <property type="molecule type" value="Genomic_DNA"/>
</dbReference>
<proteinExistence type="predicted"/>
<name>A0A2H0TLP4_9BACT</name>
<reference evidence="2" key="1">
    <citation type="submission" date="2017-09" db="EMBL/GenBank/DDBJ databases">
        <title>Depth-based differentiation of microbial function through sediment-hosted aquifers and enrichment of novel symbionts in the deep terrestrial subsurface.</title>
        <authorList>
            <person name="Probst A.J."/>
            <person name="Ladd B."/>
            <person name="Jarett J.K."/>
            <person name="Geller-Mcgrath D.E."/>
            <person name="Sieber C.M.K."/>
            <person name="Emerson J.B."/>
            <person name="Anantharaman K."/>
            <person name="Thomas B.C."/>
            <person name="Malmstrom R."/>
            <person name="Stieglmeier M."/>
            <person name="Klingl A."/>
            <person name="Woyke T."/>
            <person name="Ryan C.M."/>
            <person name="Banfield J.F."/>
        </authorList>
    </citation>
    <scope>NUCLEOTIDE SEQUENCE [LARGE SCALE GENOMIC DNA]</scope>
</reference>
<dbReference type="AlphaFoldDB" id="A0A2H0TLP4"/>
<dbReference type="InterPro" id="IPR026350">
    <property type="entry name" value="GxxExxY"/>
</dbReference>
<accession>A0A2H0TLP4</accession>
<organism evidence="1 2">
    <name type="scientific">Candidatus Nealsonbacteria bacterium CG10_big_fil_rev_8_21_14_0_10_36_23</name>
    <dbReference type="NCBI Taxonomy" id="1974709"/>
    <lineage>
        <taxon>Bacteria</taxon>
        <taxon>Candidatus Nealsoniibacteriota</taxon>
    </lineage>
</organism>
<evidence type="ECO:0000313" key="1">
    <source>
        <dbReference type="EMBL" id="PIR73082.1"/>
    </source>
</evidence>
<dbReference type="Pfam" id="PF13366">
    <property type="entry name" value="PDDEXK_3"/>
    <property type="match status" value="1"/>
</dbReference>
<sequence>MKEEPTAKVIKTDLVYPELSYKIIGILFEVYNTLGHGYQEIYYQRAVSSALKKEKFNFKEQVSIPLKYLDKRIGNYFLDFLIEDKIVLEIKRGDRFSRKDIEQIYGYLRAKKLQLGLLVNFTNHGVKFKRILNINSYIRKNSPACHLPANVG</sequence>
<dbReference type="NCBIfam" id="TIGR04256">
    <property type="entry name" value="GxxExxY"/>
    <property type="match status" value="1"/>
</dbReference>